<evidence type="ECO:0000256" key="1">
    <source>
        <dbReference type="SAM" id="MobiDB-lite"/>
    </source>
</evidence>
<dbReference type="EMBL" id="JAACJP010000028">
    <property type="protein sequence ID" value="KAF5376435.1"/>
    <property type="molecule type" value="Genomic_DNA"/>
</dbReference>
<dbReference type="Proteomes" id="UP000565441">
    <property type="component" value="Unassembled WGS sequence"/>
</dbReference>
<keyword evidence="3" id="KW-1185">Reference proteome</keyword>
<evidence type="ECO:0000313" key="3">
    <source>
        <dbReference type="Proteomes" id="UP000565441"/>
    </source>
</evidence>
<feature type="region of interest" description="Disordered" evidence="1">
    <location>
        <begin position="1"/>
        <end position="20"/>
    </location>
</feature>
<sequence length="217" mass="24587">MSHYNYASTFQPQTPPQHGDAREATKILAELAVELNLSVEEVYIGLSERYGSIDRGILAVKNTRAERERARNIPVAAQIGRKPGKDEAIQVTELDPNFSIRVYDGDLAQYHSYSFDFVDKSGQYIRTPKDITLYAGGAEVLSIEESLRRQMEGSTEFRKSMEQLRKGKANPDPNWETYVVPEGIRIRIKQVGHDDRLLNIPTRGPAVLHPKLMRFQG</sequence>
<gene>
    <name evidence="2" type="ORF">D9615_008655</name>
</gene>
<name>A0A8H5H4J6_9AGAR</name>
<dbReference type="AlphaFoldDB" id="A0A8H5H4J6"/>
<evidence type="ECO:0000313" key="2">
    <source>
        <dbReference type="EMBL" id="KAF5376435.1"/>
    </source>
</evidence>
<organism evidence="2 3">
    <name type="scientific">Tricholomella constricta</name>
    <dbReference type="NCBI Taxonomy" id="117010"/>
    <lineage>
        <taxon>Eukaryota</taxon>
        <taxon>Fungi</taxon>
        <taxon>Dikarya</taxon>
        <taxon>Basidiomycota</taxon>
        <taxon>Agaricomycotina</taxon>
        <taxon>Agaricomycetes</taxon>
        <taxon>Agaricomycetidae</taxon>
        <taxon>Agaricales</taxon>
        <taxon>Tricholomatineae</taxon>
        <taxon>Lyophyllaceae</taxon>
        <taxon>Tricholomella</taxon>
    </lineage>
</organism>
<proteinExistence type="predicted"/>
<accession>A0A8H5H4J6</accession>
<protein>
    <submittedName>
        <fullName evidence="2">Uncharacterized protein</fullName>
    </submittedName>
</protein>
<feature type="compositionally biased region" description="Polar residues" evidence="1">
    <location>
        <begin position="1"/>
        <end position="12"/>
    </location>
</feature>
<comment type="caution">
    <text evidence="2">The sequence shown here is derived from an EMBL/GenBank/DDBJ whole genome shotgun (WGS) entry which is preliminary data.</text>
</comment>
<reference evidence="2 3" key="1">
    <citation type="journal article" date="2020" name="ISME J.">
        <title>Uncovering the hidden diversity of litter-decomposition mechanisms in mushroom-forming fungi.</title>
        <authorList>
            <person name="Floudas D."/>
            <person name="Bentzer J."/>
            <person name="Ahren D."/>
            <person name="Johansson T."/>
            <person name="Persson P."/>
            <person name="Tunlid A."/>
        </authorList>
    </citation>
    <scope>NUCLEOTIDE SEQUENCE [LARGE SCALE GENOMIC DNA]</scope>
    <source>
        <strain evidence="2 3">CBS 661.87</strain>
    </source>
</reference>
<dbReference type="OrthoDB" id="2669263at2759"/>